<evidence type="ECO:0000313" key="3">
    <source>
        <dbReference type="Proteomes" id="UP001075354"/>
    </source>
</evidence>
<feature type="region of interest" description="Disordered" evidence="1">
    <location>
        <begin position="39"/>
        <end position="70"/>
    </location>
</feature>
<feature type="region of interest" description="Disordered" evidence="1">
    <location>
        <begin position="140"/>
        <end position="172"/>
    </location>
</feature>
<comment type="caution">
    <text evidence="2">The sequence shown here is derived from an EMBL/GenBank/DDBJ whole genome shotgun (WGS) entry which is preliminary data.</text>
</comment>
<dbReference type="AlphaFoldDB" id="A0AAV7XQE1"/>
<feature type="region of interest" description="Disordered" evidence="1">
    <location>
        <begin position="297"/>
        <end position="366"/>
    </location>
</feature>
<feature type="compositionally biased region" description="Acidic residues" evidence="1">
    <location>
        <begin position="1"/>
        <end position="14"/>
    </location>
</feature>
<accession>A0AAV7XQE1</accession>
<feature type="region of interest" description="Disordered" evidence="1">
    <location>
        <begin position="1"/>
        <end position="26"/>
    </location>
</feature>
<feature type="compositionally biased region" description="Gly residues" evidence="1">
    <location>
        <begin position="297"/>
        <end position="317"/>
    </location>
</feature>
<protein>
    <submittedName>
        <fullName evidence="2">Uncharacterized protein</fullName>
    </submittedName>
</protein>
<organism evidence="2 3">
    <name type="scientific">Megalurothrips usitatus</name>
    <name type="common">bean blossom thrips</name>
    <dbReference type="NCBI Taxonomy" id="439358"/>
    <lineage>
        <taxon>Eukaryota</taxon>
        <taxon>Metazoa</taxon>
        <taxon>Ecdysozoa</taxon>
        <taxon>Arthropoda</taxon>
        <taxon>Hexapoda</taxon>
        <taxon>Insecta</taxon>
        <taxon>Pterygota</taxon>
        <taxon>Neoptera</taxon>
        <taxon>Paraneoptera</taxon>
        <taxon>Thysanoptera</taxon>
        <taxon>Terebrantia</taxon>
        <taxon>Thripoidea</taxon>
        <taxon>Thripidae</taxon>
        <taxon>Megalurothrips</taxon>
    </lineage>
</organism>
<evidence type="ECO:0000256" key="1">
    <source>
        <dbReference type="SAM" id="MobiDB-lite"/>
    </source>
</evidence>
<reference evidence="2" key="1">
    <citation type="submission" date="2022-12" db="EMBL/GenBank/DDBJ databases">
        <title>Chromosome-level genome assembly of the bean flower thrips Megalurothrips usitatus.</title>
        <authorList>
            <person name="Ma L."/>
            <person name="Liu Q."/>
            <person name="Li H."/>
            <person name="Cai W."/>
        </authorList>
    </citation>
    <scope>NUCLEOTIDE SEQUENCE</scope>
    <source>
        <strain evidence="2">Cailab_2022a</strain>
    </source>
</reference>
<name>A0AAV7XQE1_9NEOP</name>
<evidence type="ECO:0000313" key="2">
    <source>
        <dbReference type="EMBL" id="KAJ1526888.1"/>
    </source>
</evidence>
<feature type="compositionally biased region" description="Basic and acidic residues" evidence="1">
    <location>
        <begin position="410"/>
        <end position="423"/>
    </location>
</feature>
<feature type="region of interest" description="Disordered" evidence="1">
    <location>
        <begin position="393"/>
        <end position="423"/>
    </location>
</feature>
<dbReference type="Proteomes" id="UP001075354">
    <property type="component" value="Chromosome 6"/>
</dbReference>
<keyword evidence="3" id="KW-1185">Reference proteome</keyword>
<sequence length="501" mass="49612">MSVIGEGDDGEESAESTHVADVEDDLEYDVDDLAGSALPACRGASPDPLSVGSLGDAGDSARMGPAGAAADRVDPEPVVVVAEDAEAVVEAVSSRRRLASGPSLSVLALSIHHSIPSTSGSRWLMACPFTRLKKSGKSTQSGVCQSRGCGSSGDGAQSLASAMPRSRAARTTQARRASGAMRVSYEAQLAQPCQDWPANHRILFLSAALAGWRIFSCSASMSSRLRSRRRSSLVIPPVDGGGAGLLVATGGGLLVAGGGGLLAAGGGGLLVAGGGGPLDAGGGGLLGFTGPGALRAGGGGGARRAGGGSPLSPGGDGPLSCLEGGRLGGGGAPPCLEGGRLGGDGRLDPEADGPPQRLESGCLGGDGLLDPDGGGPTCLGACGRVAPLSLHGRDISATTRTRAGPGQTEHSADEPRQKNDSRTRAAPLRVCSARTLACSRLCCRSPCPRCAPPAWLALRLAASRAAASSARSLLTPVARLPGRLAALPRCTARGAVRGAGG</sequence>
<proteinExistence type="predicted"/>
<gene>
    <name evidence="2" type="ORF">ONE63_008443</name>
</gene>
<dbReference type="EMBL" id="JAPTSV010000006">
    <property type="protein sequence ID" value="KAJ1526888.1"/>
    <property type="molecule type" value="Genomic_DNA"/>
</dbReference>